<dbReference type="PRINTS" id="PR00105">
    <property type="entry name" value="C5METTRFRASE"/>
</dbReference>
<dbReference type="NCBIfam" id="TIGR00675">
    <property type="entry name" value="dcm"/>
    <property type="match status" value="1"/>
</dbReference>
<evidence type="ECO:0000313" key="8">
    <source>
        <dbReference type="EMBL" id="PZW01538.1"/>
    </source>
</evidence>
<keyword evidence="4" id="KW-0680">Restriction system</keyword>
<evidence type="ECO:0000256" key="3">
    <source>
        <dbReference type="ARBA" id="ARBA00022691"/>
    </source>
</evidence>
<dbReference type="EC" id="2.1.1.37" evidence="7"/>
<name>A0A2W7GCW2_9BACT</name>
<dbReference type="PROSITE" id="PS00094">
    <property type="entry name" value="C5_MTASE_1"/>
    <property type="match status" value="1"/>
</dbReference>
<dbReference type="PROSITE" id="PS51679">
    <property type="entry name" value="SAM_MT_C5"/>
    <property type="match status" value="1"/>
</dbReference>
<dbReference type="GO" id="GO:0032259">
    <property type="term" value="P:methylation"/>
    <property type="evidence" value="ECO:0007669"/>
    <property type="project" value="UniProtKB-KW"/>
</dbReference>
<dbReference type="Pfam" id="PF00145">
    <property type="entry name" value="DNA_methylase"/>
    <property type="match status" value="1"/>
</dbReference>
<comment type="similarity">
    <text evidence="5 6">Belongs to the class I-like SAM-binding methyltransferase superfamily. C5-methyltransferase family.</text>
</comment>
<dbReference type="PANTHER" id="PTHR46098:SF1">
    <property type="entry name" value="TRNA (CYTOSINE(38)-C(5))-METHYLTRANSFERASE"/>
    <property type="match status" value="1"/>
</dbReference>
<comment type="caution">
    <text evidence="8">The sequence shown here is derived from an EMBL/GenBank/DDBJ whole genome shotgun (WGS) entry which is preliminary data.</text>
</comment>
<sequence>MSKINVLEAFSGIGAQHKAISNLERKQKIKIFNIVATADWDARANIAYSTIHNNLLSKLDKILNKHKLIDENKIDRFLEKYYFSLNSKNISKITRKDFEFKKLLAASVLLDNNQVDINDLDPKIIEKLKINLITYSFPCQGLSIANMGRAKGINNEESKSNLVWQIYRILNESSCKPKYLLMENVPNLLSNKFKPEYEHWKNKLSDLGYKTFTIILNSIDCGSIQHRRRVFAVSVLKELKTPFRNDFEFKNYIDKITSNKKLSLAKKKKKFNDIFKKFPHNEENLDCLINHTPSRIKMIDSVRIINESNNYEIPTLTTKQDRIPNVGVIKLENDYTHKTNYRFISPREAYRLMGFDDKDFNKLIPLIEKRILNKESLYRQAGNSISVEAIEIIFQVISEIEMNNNSNENLKEVE</sequence>
<evidence type="ECO:0000256" key="7">
    <source>
        <dbReference type="RuleBase" id="RU000417"/>
    </source>
</evidence>
<evidence type="ECO:0000256" key="6">
    <source>
        <dbReference type="RuleBase" id="RU000416"/>
    </source>
</evidence>
<dbReference type="PANTHER" id="PTHR46098">
    <property type="entry name" value="TRNA (CYTOSINE(38)-C(5))-METHYLTRANSFERASE"/>
    <property type="match status" value="1"/>
</dbReference>
<feature type="active site" evidence="5">
    <location>
        <position position="139"/>
    </location>
</feature>
<keyword evidence="1 5" id="KW-0489">Methyltransferase</keyword>
<evidence type="ECO:0000256" key="4">
    <source>
        <dbReference type="ARBA" id="ARBA00022747"/>
    </source>
</evidence>
<comment type="catalytic activity">
    <reaction evidence="7">
        <text>a 2'-deoxycytidine in DNA + S-adenosyl-L-methionine = a 5-methyl-2'-deoxycytidine in DNA + S-adenosyl-L-homocysteine + H(+)</text>
        <dbReference type="Rhea" id="RHEA:13681"/>
        <dbReference type="Rhea" id="RHEA-COMP:11369"/>
        <dbReference type="Rhea" id="RHEA-COMP:11370"/>
        <dbReference type="ChEBI" id="CHEBI:15378"/>
        <dbReference type="ChEBI" id="CHEBI:57856"/>
        <dbReference type="ChEBI" id="CHEBI:59789"/>
        <dbReference type="ChEBI" id="CHEBI:85452"/>
        <dbReference type="ChEBI" id="CHEBI:85454"/>
        <dbReference type="EC" id="2.1.1.37"/>
    </reaction>
</comment>
<protein>
    <recommendedName>
        <fullName evidence="7">Cytosine-specific methyltransferase</fullName>
        <ecNumber evidence="7">2.1.1.37</ecNumber>
    </recommendedName>
</protein>
<dbReference type="Proteomes" id="UP000249646">
    <property type="component" value="Unassembled WGS sequence"/>
</dbReference>
<gene>
    <name evidence="8" type="ORF">BCF89_10158</name>
</gene>
<dbReference type="GO" id="GO:0009307">
    <property type="term" value="P:DNA restriction-modification system"/>
    <property type="evidence" value="ECO:0007669"/>
    <property type="project" value="UniProtKB-KW"/>
</dbReference>
<dbReference type="InterPro" id="IPR001525">
    <property type="entry name" value="C5_MeTfrase"/>
</dbReference>
<proteinExistence type="inferred from homology"/>
<evidence type="ECO:0000256" key="2">
    <source>
        <dbReference type="ARBA" id="ARBA00022679"/>
    </source>
</evidence>
<keyword evidence="2 5" id="KW-0808">Transferase</keyword>
<dbReference type="EMBL" id="QKUB01000001">
    <property type="protein sequence ID" value="PZW01538.1"/>
    <property type="molecule type" value="Genomic_DNA"/>
</dbReference>
<keyword evidence="3 5" id="KW-0949">S-adenosyl-L-methionine</keyword>
<reference evidence="8 9" key="1">
    <citation type="submission" date="2018-06" db="EMBL/GenBank/DDBJ databases">
        <title>Genomic Encyclopedia of Archaeal and Bacterial Type Strains, Phase II (KMG-II): from individual species to whole genera.</title>
        <authorList>
            <person name="Goeker M."/>
        </authorList>
    </citation>
    <scope>NUCLEOTIDE SEQUENCE [LARGE SCALE GENOMIC DNA]</scope>
    <source>
        <strain evidence="8 9">ATCC 51348</strain>
    </source>
</reference>
<dbReference type="AlphaFoldDB" id="A0A2W7GCW2"/>
<dbReference type="GO" id="GO:0003886">
    <property type="term" value="F:DNA (cytosine-5-)-methyltransferase activity"/>
    <property type="evidence" value="ECO:0007669"/>
    <property type="project" value="UniProtKB-EC"/>
</dbReference>
<dbReference type="SUPFAM" id="SSF53335">
    <property type="entry name" value="S-adenosyl-L-methionine-dependent methyltransferases"/>
    <property type="match status" value="1"/>
</dbReference>
<keyword evidence="9" id="KW-1185">Reference proteome</keyword>
<dbReference type="InterPro" id="IPR029063">
    <property type="entry name" value="SAM-dependent_MTases_sf"/>
</dbReference>
<dbReference type="OrthoDB" id="9813719at2"/>
<evidence type="ECO:0000256" key="1">
    <source>
        <dbReference type="ARBA" id="ARBA00022603"/>
    </source>
</evidence>
<organism evidence="8 9">
    <name type="scientific">Metamycoplasma auris</name>
    <dbReference type="NCBI Taxonomy" id="51363"/>
    <lineage>
        <taxon>Bacteria</taxon>
        <taxon>Bacillati</taxon>
        <taxon>Mycoplasmatota</taxon>
        <taxon>Mycoplasmoidales</taxon>
        <taxon>Metamycoplasmataceae</taxon>
        <taxon>Metamycoplasma</taxon>
    </lineage>
</organism>
<dbReference type="InterPro" id="IPR050750">
    <property type="entry name" value="C5-MTase"/>
</dbReference>
<dbReference type="Gene3D" id="3.40.50.150">
    <property type="entry name" value="Vaccinia Virus protein VP39"/>
    <property type="match status" value="1"/>
</dbReference>
<evidence type="ECO:0000313" key="9">
    <source>
        <dbReference type="Proteomes" id="UP000249646"/>
    </source>
</evidence>
<dbReference type="Gene3D" id="3.90.120.10">
    <property type="entry name" value="DNA Methylase, subunit A, domain 2"/>
    <property type="match status" value="1"/>
</dbReference>
<accession>A0A2W7GCW2</accession>
<dbReference type="RefSeq" id="WP_111517977.1">
    <property type="nucleotide sequence ID" value="NZ_QKUB01000001.1"/>
</dbReference>
<evidence type="ECO:0000256" key="5">
    <source>
        <dbReference type="PROSITE-ProRule" id="PRU01016"/>
    </source>
</evidence>
<dbReference type="InterPro" id="IPR018117">
    <property type="entry name" value="C5_DNA_meth_AS"/>
</dbReference>